<dbReference type="RefSeq" id="WP_211938119.1">
    <property type="nucleotide sequence ID" value="NZ_CP073078.1"/>
</dbReference>
<protein>
    <submittedName>
        <fullName evidence="3">Amidase</fullName>
    </submittedName>
</protein>
<dbReference type="PROSITE" id="PS00571">
    <property type="entry name" value="AMIDASES"/>
    <property type="match status" value="1"/>
</dbReference>
<dbReference type="GO" id="GO:0003824">
    <property type="term" value="F:catalytic activity"/>
    <property type="evidence" value="ECO:0007669"/>
    <property type="project" value="InterPro"/>
</dbReference>
<dbReference type="Gene3D" id="3.90.1300.10">
    <property type="entry name" value="Amidase signature (AS) domain"/>
    <property type="match status" value="1"/>
</dbReference>
<dbReference type="Proteomes" id="UP000676409">
    <property type="component" value="Chromosome"/>
</dbReference>
<dbReference type="InterPro" id="IPR036928">
    <property type="entry name" value="AS_sf"/>
</dbReference>
<sequence>MDELDRYDALGLGELVAGREVQPAELLDRAIARVEAVNPAINAVVLKHYDEARAQLASEPPSGPFAGVPFLLKDLNVGLAGTVTTEGCRAFADHVSPADTTLVRRAKAAGLVVFGKTASPEFGLTTTTESRLWGQTRNPWNLDRIAGGSSGGAAASVAARISPIAHASDGGGSIRIPAACCGLFGLKPSRGRVATGPGAGIGWNGLSCQHAVSISVRDSAALLDALAGPEIGDSIIAPQTGPYREAAGREPARLRIALVEAPASGAAVHSDCREALLDAARLCESLGHEVEPLALDLDAGALGEAMTASIAVDIAARLDACAQARGRPITEDDVEAVTWRFAERGRTVTGPDYVAARRTFDMAAARYAARYADYDVVLSPVLAAPPVRLGELRLDQDIGAYARAIGAFSPYTALHNQIGAPAMSVPLFWNAEGLPIGVMFAAPFGREDLLYSLAGQLEGARPWSGRLPPTVA</sequence>
<evidence type="ECO:0000256" key="1">
    <source>
        <dbReference type="ARBA" id="ARBA00009199"/>
    </source>
</evidence>
<dbReference type="InterPro" id="IPR023631">
    <property type="entry name" value="Amidase_dom"/>
</dbReference>
<keyword evidence="4" id="KW-1185">Reference proteome</keyword>
<dbReference type="SUPFAM" id="SSF75304">
    <property type="entry name" value="Amidase signature (AS) enzymes"/>
    <property type="match status" value="1"/>
</dbReference>
<proteinExistence type="inferred from homology"/>
<dbReference type="InterPro" id="IPR000120">
    <property type="entry name" value="Amidase"/>
</dbReference>
<comment type="similarity">
    <text evidence="1">Belongs to the amidase family.</text>
</comment>
<evidence type="ECO:0000259" key="2">
    <source>
        <dbReference type="Pfam" id="PF01425"/>
    </source>
</evidence>
<dbReference type="InterPro" id="IPR020556">
    <property type="entry name" value="Amidase_CS"/>
</dbReference>
<dbReference type="PANTHER" id="PTHR11895">
    <property type="entry name" value="TRANSAMIDASE"/>
    <property type="match status" value="1"/>
</dbReference>
<accession>A0A975IUR6</accession>
<organism evidence="3 4">
    <name type="scientific">Phenylobacterium montanum</name>
    <dbReference type="NCBI Taxonomy" id="2823693"/>
    <lineage>
        <taxon>Bacteria</taxon>
        <taxon>Pseudomonadati</taxon>
        <taxon>Pseudomonadota</taxon>
        <taxon>Alphaproteobacteria</taxon>
        <taxon>Caulobacterales</taxon>
        <taxon>Caulobacteraceae</taxon>
        <taxon>Phenylobacterium</taxon>
    </lineage>
</organism>
<evidence type="ECO:0000313" key="4">
    <source>
        <dbReference type="Proteomes" id="UP000676409"/>
    </source>
</evidence>
<name>A0A975IUR6_9CAUL</name>
<dbReference type="Pfam" id="PF01425">
    <property type="entry name" value="Amidase"/>
    <property type="match status" value="1"/>
</dbReference>
<dbReference type="EMBL" id="CP073078">
    <property type="protein sequence ID" value="QUD88068.1"/>
    <property type="molecule type" value="Genomic_DNA"/>
</dbReference>
<gene>
    <name evidence="3" type="ORF">KCG34_24055</name>
</gene>
<feature type="domain" description="Amidase" evidence="2">
    <location>
        <begin position="25"/>
        <end position="450"/>
    </location>
</feature>
<reference evidence="3" key="1">
    <citation type="submission" date="2021-04" db="EMBL/GenBank/DDBJ databases">
        <title>The complete genome sequence of Caulobacter sp. S6.</title>
        <authorList>
            <person name="Tang Y."/>
            <person name="Ouyang W."/>
            <person name="Liu Q."/>
            <person name="Huang B."/>
            <person name="Guo Z."/>
            <person name="Lei P."/>
        </authorList>
    </citation>
    <scope>NUCLEOTIDE SEQUENCE</scope>
    <source>
        <strain evidence="3">S6</strain>
    </source>
</reference>
<dbReference type="PANTHER" id="PTHR11895:SF7">
    <property type="entry name" value="GLUTAMYL-TRNA(GLN) AMIDOTRANSFERASE SUBUNIT A, MITOCHONDRIAL"/>
    <property type="match status" value="1"/>
</dbReference>
<dbReference type="AlphaFoldDB" id="A0A975IUR6"/>
<dbReference type="KEGG" id="caul:KCG34_24055"/>
<evidence type="ECO:0000313" key="3">
    <source>
        <dbReference type="EMBL" id="QUD88068.1"/>
    </source>
</evidence>